<protein>
    <submittedName>
        <fullName evidence="2">Hypothetical_protein</fullName>
    </submittedName>
</protein>
<dbReference type="EMBL" id="CAXDID020000024">
    <property type="protein sequence ID" value="CAL5989697.1"/>
    <property type="molecule type" value="Genomic_DNA"/>
</dbReference>
<evidence type="ECO:0000313" key="2">
    <source>
        <dbReference type="EMBL" id="CAL5989697.1"/>
    </source>
</evidence>
<evidence type="ECO:0000313" key="1">
    <source>
        <dbReference type="EMBL" id="CAI9922222.1"/>
    </source>
</evidence>
<organism evidence="1">
    <name type="scientific">Hexamita inflata</name>
    <dbReference type="NCBI Taxonomy" id="28002"/>
    <lineage>
        <taxon>Eukaryota</taxon>
        <taxon>Metamonada</taxon>
        <taxon>Diplomonadida</taxon>
        <taxon>Hexamitidae</taxon>
        <taxon>Hexamitinae</taxon>
        <taxon>Hexamita</taxon>
    </lineage>
</organism>
<proteinExistence type="predicted"/>
<dbReference type="Proteomes" id="UP001642409">
    <property type="component" value="Unassembled WGS sequence"/>
</dbReference>
<evidence type="ECO:0000313" key="3">
    <source>
        <dbReference type="Proteomes" id="UP001642409"/>
    </source>
</evidence>
<accession>A0AA86NL57</accession>
<dbReference type="EMBL" id="CATOUU010000248">
    <property type="protein sequence ID" value="CAI9922222.1"/>
    <property type="molecule type" value="Genomic_DNA"/>
</dbReference>
<reference evidence="1" key="1">
    <citation type="submission" date="2023-06" db="EMBL/GenBank/DDBJ databases">
        <authorList>
            <person name="Kurt Z."/>
        </authorList>
    </citation>
    <scope>NUCLEOTIDE SEQUENCE</scope>
</reference>
<comment type="caution">
    <text evidence="1">The sequence shown here is derived from an EMBL/GenBank/DDBJ whole genome shotgun (WGS) entry which is preliminary data.</text>
</comment>
<keyword evidence="3" id="KW-1185">Reference proteome</keyword>
<reference evidence="2 3" key="2">
    <citation type="submission" date="2024-07" db="EMBL/GenBank/DDBJ databases">
        <authorList>
            <person name="Akdeniz Z."/>
        </authorList>
    </citation>
    <scope>NUCLEOTIDE SEQUENCE [LARGE SCALE GENOMIC DNA]</scope>
</reference>
<name>A0AA86NL57_9EUKA</name>
<sequence>MGQVDSAIINSPVVNYTSEYDSSSQNGFAPFSTDLFQNVLNTFDHLYDFSRVSFEYSEIDFTVENLVDQLALGHELSKISQNLQFKQIYHLRNRFHQKYIQKQQFKVKSTDPLLVGVVDALNEGQLFKDVVKQFNISKNELRFVAV</sequence>
<gene>
    <name evidence="2" type="ORF">HINF_LOCUS10984</name>
    <name evidence="1" type="ORF">HINF_LOCUS9867</name>
</gene>
<dbReference type="AlphaFoldDB" id="A0AA86NL57"/>